<organism evidence="2 3">
    <name type="scientific">Helobdella robusta</name>
    <name type="common">Californian leech</name>
    <dbReference type="NCBI Taxonomy" id="6412"/>
    <lineage>
        <taxon>Eukaryota</taxon>
        <taxon>Metazoa</taxon>
        <taxon>Spiralia</taxon>
        <taxon>Lophotrochozoa</taxon>
        <taxon>Annelida</taxon>
        <taxon>Clitellata</taxon>
        <taxon>Hirudinea</taxon>
        <taxon>Rhynchobdellida</taxon>
        <taxon>Glossiphoniidae</taxon>
        <taxon>Helobdella</taxon>
    </lineage>
</organism>
<dbReference type="EnsemblMetazoa" id="HelroT178602">
    <property type="protein sequence ID" value="HelroP178602"/>
    <property type="gene ID" value="HelroG178602"/>
</dbReference>
<dbReference type="InParanoid" id="T1FDG0"/>
<evidence type="ECO:0008006" key="4">
    <source>
        <dbReference type="Google" id="ProtNLM"/>
    </source>
</evidence>
<keyword evidence="3" id="KW-1185">Reference proteome</keyword>
<dbReference type="EMBL" id="KB097487">
    <property type="protein sequence ID" value="ESN96809.1"/>
    <property type="molecule type" value="Genomic_DNA"/>
</dbReference>
<dbReference type="EMBL" id="AMQM01006512">
    <property type="status" value="NOT_ANNOTATED_CDS"/>
    <property type="molecule type" value="Genomic_DNA"/>
</dbReference>
<reference evidence="2" key="3">
    <citation type="submission" date="2015-06" db="UniProtKB">
        <authorList>
            <consortium name="EnsemblMetazoa"/>
        </authorList>
    </citation>
    <scope>IDENTIFICATION</scope>
</reference>
<dbReference type="GeneID" id="20206859"/>
<accession>T1FDG0</accession>
<name>T1FDG0_HELRO</name>
<protein>
    <recommendedName>
        <fullName evidence="4">MULE transposase domain-containing protein</fullName>
    </recommendedName>
</protein>
<dbReference type="RefSeq" id="XP_009024961.1">
    <property type="nucleotide sequence ID" value="XM_009026713.1"/>
</dbReference>
<reference evidence="1 3" key="2">
    <citation type="journal article" date="2013" name="Nature">
        <title>Insights into bilaterian evolution from three spiralian genomes.</title>
        <authorList>
            <person name="Simakov O."/>
            <person name="Marletaz F."/>
            <person name="Cho S.J."/>
            <person name="Edsinger-Gonzales E."/>
            <person name="Havlak P."/>
            <person name="Hellsten U."/>
            <person name="Kuo D.H."/>
            <person name="Larsson T."/>
            <person name="Lv J."/>
            <person name="Arendt D."/>
            <person name="Savage R."/>
            <person name="Osoegawa K."/>
            <person name="de Jong P."/>
            <person name="Grimwood J."/>
            <person name="Chapman J.A."/>
            <person name="Shapiro H."/>
            <person name="Aerts A."/>
            <person name="Otillar R.P."/>
            <person name="Terry A.Y."/>
            <person name="Boore J.L."/>
            <person name="Grigoriev I.V."/>
            <person name="Lindberg D.R."/>
            <person name="Seaver E.C."/>
            <person name="Weisblat D.A."/>
            <person name="Putnam N.H."/>
            <person name="Rokhsar D.S."/>
        </authorList>
    </citation>
    <scope>NUCLEOTIDE SEQUENCE</scope>
</reference>
<evidence type="ECO:0000313" key="2">
    <source>
        <dbReference type="EnsemblMetazoa" id="HelroP178602"/>
    </source>
</evidence>
<gene>
    <name evidence="2" type="primary">20206859</name>
    <name evidence="1" type="ORF">HELRODRAFT_178602</name>
</gene>
<dbReference type="OrthoDB" id="10034274at2759"/>
<dbReference type="AlphaFoldDB" id="T1FDG0"/>
<evidence type="ECO:0000313" key="1">
    <source>
        <dbReference type="EMBL" id="ESN96809.1"/>
    </source>
</evidence>
<dbReference type="KEGG" id="hro:HELRODRAFT_178602"/>
<dbReference type="CTD" id="20206859"/>
<dbReference type="HOGENOM" id="CLU_1039294_0_0_1"/>
<evidence type="ECO:0000313" key="3">
    <source>
        <dbReference type="Proteomes" id="UP000015101"/>
    </source>
</evidence>
<reference evidence="3" key="1">
    <citation type="submission" date="2012-12" db="EMBL/GenBank/DDBJ databases">
        <authorList>
            <person name="Hellsten U."/>
            <person name="Grimwood J."/>
            <person name="Chapman J.A."/>
            <person name="Shapiro H."/>
            <person name="Aerts A."/>
            <person name="Otillar R.P."/>
            <person name="Terry A.Y."/>
            <person name="Boore J.L."/>
            <person name="Simakov O."/>
            <person name="Marletaz F."/>
            <person name="Cho S.-J."/>
            <person name="Edsinger-Gonzales E."/>
            <person name="Havlak P."/>
            <person name="Kuo D.-H."/>
            <person name="Larsson T."/>
            <person name="Lv J."/>
            <person name="Arendt D."/>
            <person name="Savage R."/>
            <person name="Osoegawa K."/>
            <person name="de Jong P."/>
            <person name="Lindberg D.R."/>
            <person name="Seaver E.C."/>
            <person name="Weisblat D.A."/>
            <person name="Putnam N.H."/>
            <person name="Grigoriev I.V."/>
            <person name="Rokhsar D.S."/>
        </authorList>
    </citation>
    <scope>NUCLEOTIDE SEQUENCE</scope>
</reference>
<proteinExistence type="predicted"/>
<sequence>MRRKTHHVYVTDRAVCNGVVKLLVEFLNQRFALDEETVRIAIPFAALTARTAIELKDEHKLLGCNRSVENIDSLRKMSLPEQVRFLASPNLYIDVATILARILAVKPHSADVERLISTSTTLMSIKSRLGPPTCYTAVVKTYSFLKPIHTVSLMKHSKLHFSYFCKRLQCIQLLITVLYHLFMNSFSQNKKKDSVTMDLVKAGQNAISTIFPTCKLFGCLFHFGKYLWRKVREENLTTAYREDKNVVIVKMLLALSFAPPEDAITEII</sequence>
<dbReference type="Proteomes" id="UP000015101">
    <property type="component" value="Unassembled WGS sequence"/>
</dbReference>